<proteinExistence type="inferred from homology"/>
<dbReference type="Gene3D" id="1.10.287.2460">
    <property type="match status" value="1"/>
</dbReference>
<organism evidence="2 3">
    <name type="scientific">Lacimonas salitolerans</name>
    <dbReference type="NCBI Taxonomy" id="1323750"/>
    <lineage>
        <taxon>Bacteria</taxon>
        <taxon>Pseudomonadati</taxon>
        <taxon>Pseudomonadota</taxon>
        <taxon>Alphaproteobacteria</taxon>
        <taxon>Rhodobacterales</taxon>
        <taxon>Paracoccaceae</taxon>
        <taxon>Lacimonas</taxon>
    </lineage>
</organism>
<keyword evidence="3" id="KW-1185">Reference proteome</keyword>
<comment type="similarity">
    <text evidence="1">Belongs to the enoyl-CoA hydratase/isomerase family.</text>
</comment>
<dbReference type="RefSeq" id="WP_379917349.1">
    <property type="nucleotide sequence ID" value="NZ_JBHUDD010000144.1"/>
</dbReference>
<sequence>MTIRTERQDRVLVVTIDRPAQRNAVDPATAQALYDAFLAFEVDDGLDVAVLTGAGNTFCAGFDLKAAAGGQADAWLRTVDIPEDWTDPVAQPLPGPMGPSRLMLSKPVIAAIEGHAVAGGMELAAWCDMRVASGSAVFGVFCRRWGVPLIDGGTLRLPRIVGQGRANDLILTGRPVGATEAQAMGLADRVCAPGDALDDALALAHSLTRFPQGCVRADHLSARIPAADLAAGLRREWRSARMFQAEGVAGAARFSAGAGRSGRFDAV</sequence>
<comment type="caution">
    <text evidence="2">The sequence shown here is derived from an EMBL/GenBank/DDBJ whole genome shotgun (WGS) entry which is preliminary data.</text>
</comment>
<evidence type="ECO:0000256" key="1">
    <source>
        <dbReference type="ARBA" id="ARBA00005254"/>
    </source>
</evidence>
<dbReference type="Proteomes" id="UP001597186">
    <property type="component" value="Unassembled WGS sequence"/>
</dbReference>
<dbReference type="EMBL" id="JBHUDD010000144">
    <property type="protein sequence ID" value="MFD1510808.1"/>
    <property type="molecule type" value="Genomic_DNA"/>
</dbReference>
<accession>A0ABW4EL98</accession>
<reference evidence="3" key="1">
    <citation type="journal article" date="2019" name="Int. J. Syst. Evol. Microbiol.">
        <title>The Global Catalogue of Microorganisms (GCM) 10K type strain sequencing project: providing services to taxonomists for standard genome sequencing and annotation.</title>
        <authorList>
            <consortium name="The Broad Institute Genomics Platform"/>
            <consortium name="The Broad Institute Genome Sequencing Center for Infectious Disease"/>
            <person name="Wu L."/>
            <person name="Ma J."/>
        </authorList>
    </citation>
    <scope>NUCLEOTIDE SEQUENCE [LARGE SCALE GENOMIC DNA]</scope>
    <source>
        <strain evidence="3">CGMCC 1.12477</strain>
    </source>
</reference>
<dbReference type="InterPro" id="IPR029045">
    <property type="entry name" value="ClpP/crotonase-like_dom_sf"/>
</dbReference>
<dbReference type="Pfam" id="PF00378">
    <property type="entry name" value="ECH_1"/>
    <property type="match status" value="2"/>
</dbReference>
<dbReference type="Gene3D" id="3.90.226.10">
    <property type="entry name" value="2-enoyl-CoA Hydratase, Chain A, domain 1"/>
    <property type="match status" value="1"/>
</dbReference>
<dbReference type="SUPFAM" id="SSF52096">
    <property type="entry name" value="ClpP/crotonase"/>
    <property type="match status" value="1"/>
</dbReference>
<dbReference type="InterPro" id="IPR001753">
    <property type="entry name" value="Enoyl-CoA_hydra/iso"/>
</dbReference>
<dbReference type="PANTHER" id="PTHR43802">
    <property type="entry name" value="ENOYL-COA HYDRATASE"/>
    <property type="match status" value="1"/>
</dbReference>
<dbReference type="PANTHER" id="PTHR43802:SF1">
    <property type="entry name" value="IP11341P-RELATED"/>
    <property type="match status" value="1"/>
</dbReference>
<dbReference type="NCBIfam" id="NF006108">
    <property type="entry name" value="PRK08259.1"/>
    <property type="match status" value="1"/>
</dbReference>
<dbReference type="CDD" id="cd06558">
    <property type="entry name" value="crotonase-like"/>
    <property type="match status" value="1"/>
</dbReference>
<evidence type="ECO:0000313" key="3">
    <source>
        <dbReference type="Proteomes" id="UP001597186"/>
    </source>
</evidence>
<gene>
    <name evidence="2" type="ORF">ACFTOW_15600</name>
</gene>
<protein>
    <submittedName>
        <fullName evidence="2">Crotonase/enoyl-CoA hydratase family protein</fullName>
    </submittedName>
</protein>
<evidence type="ECO:0000313" key="2">
    <source>
        <dbReference type="EMBL" id="MFD1510808.1"/>
    </source>
</evidence>
<name>A0ABW4EL98_9RHOB</name>